<dbReference type="EMBL" id="JANHOG010000004">
    <property type="protein sequence ID" value="KAJ3559899.1"/>
    <property type="molecule type" value="Genomic_DNA"/>
</dbReference>
<protein>
    <submittedName>
        <fullName evidence="1">Uncharacterized protein</fullName>
    </submittedName>
</protein>
<accession>A0ACC1TF43</accession>
<sequence length="838" mass="95895">MATRQQGRTTKYPPSLGSRTPVPSIAAFPVLLHENEMDLAYCSIPDTQEHIHPYIREDLKNAKMISIYCYAKAVFNLEKDVLTSRADEIRDLNWFDDEIIRTSLAAYCASEEEVSRSALFAKLTNRVIELARGALSGVGNTYPVDDFCFVEHNRAVDRIEEHEVLGAVRRPNALGLRRAVAHQLFTKVGKPKKKVTLRWTDILLTLEFKGFSTMSDRFDKQRKKRGLVPFNPEGTKATERTNKKSKTVVVQTAEDKPRRPKKAKKMSPPRENILAALQERNQYPSLSGPLTPELVAVDMSIQVASYALELLSCTYGTRSHCLSMSIKDDKLFLWYHDASGIIYTEDHISMIDNFELFAALVVGFACCTPEQFGVLPPSVVQPHFPYPRNFPPPNLDESTLTITDARTKGDVVVTFDEYLFSQYMLVGKRTFLYTIETEPVLSKQKLIMKLSYQVTTRKEEHRLVDIAKKAGVPHLPEIHLWGDIWKLSDGAREAFLTNSDGRATYEDRVLRAIVYTRYSSIKPLFSENCLLIPVMVDQMLDCLHDLRYKANILHRDISVNNIMYEKKGNYYNFVLIDFDMAVELLKDGASSYTASSKHRTGTLPFMAYQLIDDAYRATITEPQEWRPKRHLLCHDLQSLFWVSLWCILVLFQHFHTKKGQENIINLLRRWESDDLNYISSYKNVLARHTLREEGIPLLGPPAALRSWLLAWTEALSAAEHALCSHCLAIECAEVLGKEVPPFDEETMGGTFSRQTLKDALTPYMPFKQISRDAIKMGHIEPPSNEEPSVDGITKSELTKEVVMEKPRRQTRKRMRPQDQVLDAENDIRARLRPRRKLT</sequence>
<comment type="caution">
    <text evidence="1">The sequence shown here is derived from an EMBL/GenBank/DDBJ whole genome shotgun (WGS) entry which is preliminary data.</text>
</comment>
<keyword evidence="2" id="KW-1185">Reference proteome</keyword>
<reference evidence="1" key="1">
    <citation type="submission" date="2022-07" db="EMBL/GenBank/DDBJ databases">
        <title>Genome Sequence of Phlebia brevispora.</title>
        <authorList>
            <person name="Buettner E."/>
        </authorList>
    </citation>
    <scope>NUCLEOTIDE SEQUENCE</scope>
    <source>
        <strain evidence="1">MPL23</strain>
    </source>
</reference>
<proteinExistence type="predicted"/>
<gene>
    <name evidence="1" type="ORF">NM688_g53</name>
</gene>
<organism evidence="1 2">
    <name type="scientific">Phlebia brevispora</name>
    <dbReference type="NCBI Taxonomy" id="194682"/>
    <lineage>
        <taxon>Eukaryota</taxon>
        <taxon>Fungi</taxon>
        <taxon>Dikarya</taxon>
        <taxon>Basidiomycota</taxon>
        <taxon>Agaricomycotina</taxon>
        <taxon>Agaricomycetes</taxon>
        <taxon>Polyporales</taxon>
        <taxon>Meruliaceae</taxon>
        <taxon>Phlebia</taxon>
    </lineage>
</organism>
<name>A0ACC1TF43_9APHY</name>
<evidence type="ECO:0000313" key="1">
    <source>
        <dbReference type="EMBL" id="KAJ3559899.1"/>
    </source>
</evidence>
<evidence type="ECO:0000313" key="2">
    <source>
        <dbReference type="Proteomes" id="UP001148662"/>
    </source>
</evidence>
<dbReference type="Proteomes" id="UP001148662">
    <property type="component" value="Unassembled WGS sequence"/>
</dbReference>